<accession>A0ABR1X977</accession>
<reference evidence="1 2" key="1">
    <citation type="submission" date="2023-01" db="EMBL/GenBank/DDBJ databases">
        <title>Analysis of 21 Apiospora genomes using comparative genomics revels a genus with tremendous synthesis potential of carbohydrate active enzymes and secondary metabolites.</title>
        <authorList>
            <person name="Sorensen T."/>
        </authorList>
    </citation>
    <scope>NUCLEOTIDE SEQUENCE [LARGE SCALE GENOMIC DNA]</scope>
    <source>
        <strain evidence="1 2">CBS 114990</strain>
    </source>
</reference>
<dbReference type="Proteomes" id="UP001433268">
    <property type="component" value="Unassembled WGS sequence"/>
</dbReference>
<sequence>MNDSLVSSGGTISLGCSPSVTTPTNGVSWSLSLAHLKYYGQPVQRKGVFRPDPTRISFNQLLFVVIGCILTRWHVSTDHDSTQEAIRLLSSVSEPFPHIPMEPFRAKDDTRRAYETDIADRKQGIRLISQAATMALKDQERSWKFINLGGNRSNFLPPLTRVNHIEWQNFLRPFFGLTNVVPLLECFRNADGRVEFLRRMANKAGGFQDRQCIIQYNYTDRYGSETVNYASVFPRTPVLRGDDERPVKKAAPPHSRWLHYQLPADTTIVGETIHINQDPIVYSLKLECTYLPGTEAEQAMELWFGDGDDAGIYVAIDSRSPTSQWPGRTTTTFPPPRVTQQDLLWCAEHGLLSVEKILLQTTDSITRTLQCLAVASNHAFGTILGPVIQIKTLESPLIHAKSMAFIGDQIKNAIPQISTFTQAISILVYMVAGHDMSHDEVPSNVIGISVGDSIFVPEQTGARNSFTRILGNIGRPGCVTFFSVENPITAPLDESFWRVADLQKFDGAATDLLHSTSMHLSFTNWERPLEGFRSGGHQDVEIALVESVLSIRERGQWIGDVDVLPALRSKIIYRLPPQHSCSHPRTEPPQAYMTSIESWDELREFSAGNVVVRANGNWLARLATTAYLAQSAERDRRNIGRITVCPSSVCWRCLDVSQFPANIYIY</sequence>
<comment type="caution">
    <text evidence="1">The sequence shown here is derived from an EMBL/GenBank/DDBJ whole genome shotgun (WGS) entry which is preliminary data.</text>
</comment>
<evidence type="ECO:0000313" key="1">
    <source>
        <dbReference type="EMBL" id="KAK8092007.1"/>
    </source>
</evidence>
<dbReference type="EMBL" id="JAQQWN010000003">
    <property type="protein sequence ID" value="KAK8092007.1"/>
    <property type="molecule type" value="Genomic_DNA"/>
</dbReference>
<protein>
    <submittedName>
        <fullName evidence="1">Uncharacterized protein</fullName>
    </submittedName>
</protein>
<organism evidence="1 2">
    <name type="scientific">Apiospora hydei</name>
    <dbReference type="NCBI Taxonomy" id="1337664"/>
    <lineage>
        <taxon>Eukaryota</taxon>
        <taxon>Fungi</taxon>
        <taxon>Dikarya</taxon>
        <taxon>Ascomycota</taxon>
        <taxon>Pezizomycotina</taxon>
        <taxon>Sordariomycetes</taxon>
        <taxon>Xylariomycetidae</taxon>
        <taxon>Amphisphaeriales</taxon>
        <taxon>Apiosporaceae</taxon>
        <taxon>Apiospora</taxon>
    </lineage>
</organism>
<dbReference type="GeneID" id="92039743"/>
<dbReference type="RefSeq" id="XP_066673979.1">
    <property type="nucleotide sequence ID" value="XM_066806683.1"/>
</dbReference>
<name>A0ABR1X977_9PEZI</name>
<gene>
    <name evidence="1" type="ORF">PG997_002368</name>
</gene>
<keyword evidence="2" id="KW-1185">Reference proteome</keyword>
<evidence type="ECO:0000313" key="2">
    <source>
        <dbReference type="Proteomes" id="UP001433268"/>
    </source>
</evidence>
<proteinExistence type="predicted"/>